<dbReference type="KEGG" id="pgm:PGRAT_05975"/>
<dbReference type="Proteomes" id="UP000029500">
    <property type="component" value="Chromosome"/>
</dbReference>
<gene>
    <name evidence="3" type="ORF">PGRAT_05975</name>
</gene>
<dbReference type="InterPro" id="IPR000595">
    <property type="entry name" value="cNMP-bd_dom"/>
</dbReference>
<dbReference type="AlphaFoldDB" id="A0A089NE17"/>
<evidence type="ECO:0000313" key="4">
    <source>
        <dbReference type="Proteomes" id="UP000029500"/>
    </source>
</evidence>
<name>A0A089NE17_9BACL</name>
<dbReference type="HOGENOM" id="CLU_075053_9_2_9"/>
<dbReference type="STRING" id="189425.PGRAT_05975"/>
<sequence>MKHLLLQYMTRLTSLSKVEQQAILDEILVGEYSKGTTLLKQGEVPGNCYFVLKGCVRQHAVDVTGRDITSNFYTEEQAISIFNAHKPDKSSEYTLTCLEDCVLVVGRLDTEKEMYGKYTQLETMTRRMIEENFGQVQEEFAAFIASSPEDRLKTLLHKRPGLIERVPQHQLASYLGMTPESLSRIKKRIHRGPAAPGL</sequence>
<dbReference type="OrthoDB" id="9798104at2"/>
<evidence type="ECO:0000259" key="2">
    <source>
        <dbReference type="PROSITE" id="PS50042"/>
    </source>
</evidence>
<dbReference type="PROSITE" id="PS50042">
    <property type="entry name" value="CNMP_BINDING_3"/>
    <property type="match status" value="1"/>
</dbReference>
<evidence type="ECO:0000256" key="1">
    <source>
        <dbReference type="ARBA" id="ARBA00023159"/>
    </source>
</evidence>
<dbReference type="RefSeq" id="WP_025706323.1">
    <property type="nucleotide sequence ID" value="NZ_CP009287.1"/>
</dbReference>
<dbReference type="InterPro" id="IPR014710">
    <property type="entry name" value="RmlC-like_jellyroll"/>
</dbReference>
<dbReference type="SMART" id="SM00100">
    <property type="entry name" value="cNMP"/>
    <property type="match status" value="1"/>
</dbReference>
<dbReference type="CDD" id="cd00038">
    <property type="entry name" value="CAP_ED"/>
    <property type="match status" value="1"/>
</dbReference>
<dbReference type="EMBL" id="CP009287">
    <property type="protein sequence ID" value="AIQ67234.1"/>
    <property type="molecule type" value="Genomic_DNA"/>
</dbReference>
<keyword evidence="1" id="KW-0010">Activator</keyword>
<protein>
    <submittedName>
        <fullName evidence="3">Cyclic nucleotide-binding protein</fullName>
    </submittedName>
</protein>
<dbReference type="Gene3D" id="2.60.120.10">
    <property type="entry name" value="Jelly Rolls"/>
    <property type="match status" value="1"/>
</dbReference>
<reference evidence="3 4" key="1">
    <citation type="submission" date="2014-08" db="EMBL/GenBank/DDBJ databases">
        <title>Comparative genomics of the Paenibacillus odorifer group.</title>
        <authorList>
            <person name="den Bakker H.C."/>
            <person name="Tsai Y.-C."/>
            <person name="Martin N."/>
            <person name="Korlach J."/>
            <person name="Wiedmann M."/>
        </authorList>
    </citation>
    <scope>NUCLEOTIDE SEQUENCE [LARGE SCALE GENOMIC DNA]</scope>
    <source>
        <strain evidence="3 4">DSM 15220</strain>
    </source>
</reference>
<keyword evidence="4" id="KW-1185">Reference proteome</keyword>
<dbReference type="Pfam" id="PF00027">
    <property type="entry name" value="cNMP_binding"/>
    <property type="match status" value="1"/>
</dbReference>
<dbReference type="SUPFAM" id="SSF51206">
    <property type="entry name" value="cAMP-binding domain-like"/>
    <property type="match status" value="1"/>
</dbReference>
<organism evidence="3 4">
    <name type="scientific">Paenibacillus graminis</name>
    <dbReference type="NCBI Taxonomy" id="189425"/>
    <lineage>
        <taxon>Bacteria</taxon>
        <taxon>Bacillati</taxon>
        <taxon>Bacillota</taxon>
        <taxon>Bacilli</taxon>
        <taxon>Bacillales</taxon>
        <taxon>Paenibacillaceae</taxon>
        <taxon>Paenibacillus</taxon>
    </lineage>
</organism>
<accession>A0A089NE17</accession>
<dbReference type="eggNOG" id="COG0664">
    <property type="taxonomic scope" value="Bacteria"/>
</dbReference>
<dbReference type="InterPro" id="IPR018490">
    <property type="entry name" value="cNMP-bd_dom_sf"/>
</dbReference>
<evidence type="ECO:0000313" key="3">
    <source>
        <dbReference type="EMBL" id="AIQ67234.1"/>
    </source>
</evidence>
<proteinExistence type="predicted"/>
<feature type="domain" description="Cyclic nucleotide-binding" evidence="2">
    <location>
        <begin position="11"/>
        <end position="57"/>
    </location>
</feature>